<evidence type="ECO:0000313" key="5">
    <source>
        <dbReference type="EMBL" id="RXW12141.1"/>
    </source>
</evidence>
<dbReference type="PROSITE" id="PS50158">
    <property type="entry name" value="ZF_CCHC"/>
    <property type="match status" value="1"/>
</dbReference>
<evidence type="ECO:0000256" key="1">
    <source>
        <dbReference type="ARBA" id="ARBA00022664"/>
    </source>
</evidence>
<dbReference type="OrthoDB" id="2728997at2759"/>
<dbReference type="GO" id="GO:0006397">
    <property type="term" value="P:mRNA processing"/>
    <property type="evidence" value="ECO:0007669"/>
    <property type="project" value="UniProtKB-KW"/>
</dbReference>
<feature type="compositionally biased region" description="Polar residues" evidence="3">
    <location>
        <begin position="141"/>
        <end position="153"/>
    </location>
</feature>
<protein>
    <recommendedName>
        <fullName evidence="4">CCHC-type domain-containing protein</fullName>
    </recommendedName>
</protein>
<accession>A0A4Q2D1I8</accession>
<dbReference type="InterPro" id="IPR001878">
    <property type="entry name" value="Znf_CCHC"/>
</dbReference>
<dbReference type="AlphaFoldDB" id="A0A4Q2D1I8"/>
<dbReference type="GO" id="GO:0003676">
    <property type="term" value="F:nucleic acid binding"/>
    <property type="evidence" value="ECO:0007669"/>
    <property type="project" value="InterPro"/>
</dbReference>
<name>A0A4Q2D1I8_9AGAR</name>
<dbReference type="Gene3D" id="4.10.60.10">
    <property type="entry name" value="Zinc finger, CCHC-type"/>
    <property type="match status" value="1"/>
</dbReference>
<feature type="domain" description="CCHC-type" evidence="4">
    <location>
        <begin position="119"/>
        <end position="134"/>
    </location>
</feature>
<keyword evidence="2" id="KW-0862">Zinc</keyword>
<evidence type="ECO:0000256" key="2">
    <source>
        <dbReference type="PROSITE-ProRule" id="PRU00047"/>
    </source>
</evidence>
<proteinExistence type="predicted"/>
<evidence type="ECO:0000259" key="4">
    <source>
        <dbReference type="PROSITE" id="PS50158"/>
    </source>
</evidence>
<dbReference type="SMART" id="SM00343">
    <property type="entry name" value="ZnF_C2HC"/>
    <property type="match status" value="1"/>
</dbReference>
<evidence type="ECO:0000313" key="6">
    <source>
        <dbReference type="Proteomes" id="UP000290288"/>
    </source>
</evidence>
<gene>
    <name evidence="5" type="ORF">EST38_g13713</name>
</gene>
<keyword evidence="1" id="KW-0507">mRNA processing</keyword>
<dbReference type="Proteomes" id="UP000290288">
    <property type="component" value="Unassembled WGS sequence"/>
</dbReference>
<organism evidence="5 6">
    <name type="scientific">Candolleomyces aberdarensis</name>
    <dbReference type="NCBI Taxonomy" id="2316362"/>
    <lineage>
        <taxon>Eukaryota</taxon>
        <taxon>Fungi</taxon>
        <taxon>Dikarya</taxon>
        <taxon>Basidiomycota</taxon>
        <taxon>Agaricomycotina</taxon>
        <taxon>Agaricomycetes</taxon>
        <taxon>Agaricomycetidae</taxon>
        <taxon>Agaricales</taxon>
        <taxon>Agaricineae</taxon>
        <taxon>Psathyrellaceae</taxon>
        <taxon>Candolleomyces</taxon>
    </lineage>
</organism>
<dbReference type="InterPro" id="IPR036875">
    <property type="entry name" value="Znf_CCHC_sf"/>
</dbReference>
<keyword evidence="2" id="KW-0863">Zinc-finger</keyword>
<comment type="caution">
    <text evidence="5">The sequence shown here is derived from an EMBL/GenBank/DDBJ whole genome shotgun (WGS) entry which is preliminary data.</text>
</comment>
<feature type="region of interest" description="Disordered" evidence="3">
    <location>
        <begin position="133"/>
        <end position="163"/>
    </location>
</feature>
<dbReference type="GO" id="GO:0008270">
    <property type="term" value="F:zinc ion binding"/>
    <property type="evidence" value="ECO:0007669"/>
    <property type="project" value="UniProtKB-KW"/>
</dbReference>
<sequence length="163" mass="18644">MSAIDYTTRFKLLAAQGDLKSSGVKGATDDILLRDIYKNGLNTPLRKDVENEKEAPETWADWITRAIARDQQWRLNNPKVVSFSSTKTNIKKISFPRPPNTTIAKLTDADRERFRREGRCFYCKEIGHISRDCPVPKPPYNRTSQNQPANQAPRNPVYVPPQN</sequence>
<keyword evidence="2" id="KW-0479">Metal-binding</keyword>
<evidence type="ECO:0000256" key="3">
    <source>
        <dbReference type="SAM" id="MobiDB-lite"/>
    </source>
</evidence>
<dbReference type="EMBL" id="SDEE01001386">
    <property type="protein sequence ID" value="RXW12141.1"/>
    <property type="molecule type" value="Genomic_DNA"/>
</dbReference>
<reference evidence="5 6" key="1">
    <citation type="submission" date="2019-01" db="EMBL/GenBank/DDBJ databases">
        <title>Draft genome sequence of Psathyrella aberdarensis IHI B618.</title>
        <authorList>
            <person name="Buettner E."/>
            <person name="Kellner H."/>
        </authorList>
    </citation>
    <scope>NUCLEOTIDE SEQUENCE [LARGE SCALE GENOMIC DNA]</scope>
    <source>
        <strain evidence="5 6">IHI B618</strain>
    </source>
</reference>
<keyword evidence="6" id="KW-1185">Reference proteome</keyword>
<dbReference type="Pfam" id="PF00098">
    <property type="entry name" value="zf-CCHC"/>
    <property type="match status" value="1"/>
</dbReference>
<dbReference type="SUPFAM" id="SSF57756">
    <property type="entry name" value="Retrovirus zinc finger-like domains"/>
    <property type="match status" value="1"/>
</dbReference>